<feature type="transmembrane region" description="Helical" evidence="1">
    <location>
        <begin position="164"/>
        <end position="187"/>
    </location>
</feature>
<keyword evidence="1" id="KW-0472">Membrane</keyword>
<protein>
    <submittedName>
        <fullName evidence="2">Uncharacterized protein</fullName>
    </submittedName>
</protein>
<dbReference type="AlphaFoldDB" id="A0A1C3NSM5"/>
<evidence type="ECO:0000313" key="3">
    <source>
        <dbReference type="Proteomes" id="UP000092503"/>
    </source>
</evidence>
<reference evidence="2 3" key="1">
    <citation type="submission" date="2016-06" db="EMBL/GenBank/DDBJ databases">
        <authorList>
            <person name="Kjaerup R.B."/>
            <person name="Dalgaard T.S."/>
            <person name="Juul-Madsen H.R."/>
        </authorList>
    </citation>
    <scope>NUCLEOTIDE SEQUENCE [LARGE SCALE GENOMIC DNA]</scope>
    <source>
        <strain evidence="2">LMG947</strain>
    </source>
</reference>
<dbReference type="STRING" id="56449.XBLMG947_4182"/>
<keyword evidence="1" id="KW-1133">Transmembrane helix</keyword>
<dbReference type="Proteomes" id="UP000092503">
    <property type="component" value="Unassembled WGS sequence"/>
</dbReference>
<evidence type="ECO:0000256" key="1">
    <source>
        <dbReference type="SAM" id="Phobius"/>
    </source>
</evidence>
<sequence>MLELVNFINLLAKSDKQARDYGSLVASGASLVSVYSSMAEKLSKEFFGEASRSVAKMKAIGGWLGGFGTYIGVYYDAGDVRENFKKQNYGMFVISLLKSLAGGAVGAAQFLTALAYSSPVLEKAIGRRGLVIWLDGLKAGLQAAAVKEGESVLAKASMKRIGVWILRLGGWEVTIALLAIDLLVYIVEPDELEKWCESNRFGKTSEGGWFGFGASAPHYKTLKEQDEGFQKSISQVTVRQA</sequence>
<accession>A0A1C3NSM5</accession>
<feature type="transmembrane region" description="Helical" evidence="1">
    <location>
        <begin position="89"/>
        <end position="111"/>
    </location>
</feature>
<gene>
    <name evidence="2" type="ORF">XBLMG947_4182</name>
</gene>
<keyword evidence="1" id="KW-0812">Transmembrane</keyword>
<proteinExistence type="predicted"/>
<organism evidence="2 3">
    <name type="scientific">Xanthomonas bromi</name>
    <dbReference type="NCBI Taxonomy" id="56449"/>
    <lineage>
        <taxon>Bacteria</taxon>
        <taxon>Pseudomonadati</taxon>
        <taxon>Pseudomonadota</taxon>
        <taxon>Gammaproteobacteria</taxon>
        <taxon>Lysobacterales</taxon>
        <taxon>Lysobacteraceae</taxon>
        <taxon>Xanthomonas</taxon>
    </lineage>
</organism>
<dbReference type="EMBL" id="FLTX01000130">
    <property type="protein sequence ID" value="SBV53344.1"/>
    <property type="molecule type" value="Genomic_DNA"/>
</dbReference>
<evidence type="ECO:0000313" key="2">
    <source>
        <dbReference type="EMBL" id="SBV53344.1"/>
    </source>
</evidence>
<feature type="transmembrane region" description="Helical" evidence="1">
    <location>
        <begin position="59"/>
        <end position="77"/>
    </location>
</feature>
<feature type="transmembrane region" description="Helical" evidence="1">
    <location>
        <begin position="21"/>
        <end position="39"/>
    </location>
</feature>
<name>A0A1C3NSM5_9XANT</name>